<sequence>MSFLQGVARSAPPPTLPPPNWSLLSADAVASRGGVGDAVPAEVAVAAPAVAEEPVPAKDSAAEEGGAGTEVAEVKDGIQLKDGDERLFFGRFSTTTYTGVAVTTSTVFFSCLLGTASTACQGRRRRTKKNVKFEASASSYVDAGLEGSQVPAEVGEKDEAAAEDQSKIFVNVWTTSRTSTTVTVLYTNTSTTLRISLFCVAGFVQLPQFNCVNP</sequence>
<accession>A0A3R7PSQ0</accession>
<proteinExistence type="predicted"/>
<dbReference type="AlphaFoldDB" id="A0A3R7PSQ0"/>
<comment type="caution">
    <text evidence="2">The sequence shown here is derived from an EMBL/GenBank/DDBJ whole genome shotgun (WGS) entry which is preliminary data.</text>
</comment>
<evidence type="ECO:0000313" key="3">
    <source>
        <dbReference type="Proteomes" id="UP000283509"/>
    </source>
</evidence>
<reference evidence="2 3" key="2">
    <citation type="submission" date="2019-01" db="EMBL/GenBank/DDBJ databases">
        <title>The decoding of complex shrimp genome reveals the adaptation for benthos swimmer, frequently molting mechanism and breeding impact on genome.</title>
        <authorList>
            <person name="Sun Y."/>
            <person name="Gao Y."/>
            <person name="Yu Y."/>
        </authorList>
    </citation>
    <scope>NUCLEOTIDE SEQUENCE [LARGE SCALE GENOMIC DNA]</scope>
    <source>
        <tissue evidence="2">Muscle</tissue>
    </source>
</reference>
<keyword evidence="3" id="KW-1185">Reference proteome</keyword>
<dbReference type="OrthoDB" id="6369783at2759"/>
<protein>
    <submittedName>
        <fullName evidence="2">Uncharacterized protein</fullName>
    </submittedName>
</protein>
<gene>
    <name evidence="2" type="ORF">C7M84_005572</name>
</gene>
<evidence type="ECO:0000313" key="2">
    <source>
        <dbReference type="EMBL" id="ROT75862.1"/>
    </source>
</evidence>
<dbReference type="EMBL" id="QCYY01001721">
    <property type="protein sequence ID" value="ROT75862.1"/>
    <property type="molecule type" value="Genomic_DNA"/>
</dbReference>
<feature type="region of interest" description="Disordered" evidence="1">
    <location>
        <begin position="1"/>
        <end position="20"/>
    </location>
</feature>
<feature type="compositionally biased region" description="Pro residues" evidence="1">
    <location>
        <begin position="11"/>
        <end position="20"/>
    </location>
</feature>
<evidence type="ECO:0000256" key="1">
    <source>
        <dbReference type="SAM" id="MobiDB-lite"/>
    </source>
</evidence>
<organism evidence="2 3">
    <name type="scientific">Penaeus vannamei</name>
    <name type="common">Whiteleg shrimp</name>
    <name type="synonym">Litopenaeus vannamei</name>
    <dbReference type="NCBI Taxonomy" id="6689"/>
    <lineage>
        <taxon>Eukaryota</taxon>
        <taxon>Metazoa</taxon>
        <taxon>Ecdysozoa</taxon>
        <taxon>Arthropoda</taxon>
        <taxon>Crustacea</taxon>
        <taxon>Multicrustacea</taxon>
        <taxon>Malacostraca</taxon>
        <taxon>Eumalacostraca</taxon>
        <taxon>Eucarida</taxon>
        <taxon>Decapoda</taxon>
        <taxon>Dendrobranchiata</taxon>
        <taxon>Penaeoidea</taxon>
        <taxon>Penaeidae</taxon>
        <taxon>Penaeus</taxon>
    </lineage>
</organism>
<dbReference type="Proteomes" id="UP000283509">
    <property type="component" value="Unassembled WGS sequence"/>
</dbReference>
<name>A0A3R7PSQ0_PENVA</name>
<reference evidence="2 3" key="1">
    <citation type="submission" date="2018-04" db="EMBL/GenBank/DDBJ databases">
        <authorList>
            <person name="Zhang X."/>
            <person name="Yuan J."/>
            <person name="Li F."/>
            <person name="Xiang J."/>
        </authorList>
    </citation>
    <scope>NUCLEOTIDE SEQUENCE [LARGE SCALE GENOMIC DNA]</scope>
    <source>
        <tissue evidence="2">Muscle</tissue>
    </source>
</reference>